<evidence type="ECO:0000256" key="1">
    <source>
        <dbReference type="ARBA" id="ARBA00023015"/>
    </source>
</evidence>
<sequence length="51" mass="5744">MNRKPTMNDVARVAGVGRGTVSNYINGRKIKEENRQKVDKAIKELGYIPNL</sequence>
<dbReference type="AlphaFoldDB" id="A0A8H9FAA5"/>
<reference evidence="5" key="1">
    <citation type="submission" date="2020-07" db="EMBL/GenBank/DDBJ databases">
        <title>Draft genome sequence of Lactobacillus helveticus strain H-8.</title>
        <authorList>
            <person name="Endo A."/>
            <person name="Maeno S."/>
            <person name="Kido Y."/>
        </authorList>
    </citation>
    <scope>NUCLEOTIDE SEQUENCE</scope>
    <source>
        <strain evidence="5">H-8</strain>
    </source>
</reference>
<name>A0A8H9FAA5_LACHE</name>
<accession>A0A8H9FAA5</accession>
<proteinExistence type="predicted"/>
<organism evidence="5 6">
    <name type="scientific">Lactobacillus helveticus</name>
    <name type="common">Lactobacillus suntoryeus</name>
    <dbReference type="NCBI Taxonomy" id="1587"/>
    <lineage>
        <taxon>Bacteria</taxon>
        <taxon>Bacillati</taxon>
        <taxon>Bacillota</taxon>
        <taxon>Bacilli</taxon>
        <taxon>Lactobacillales</taxon>
        <taxon>Lactobacillaceae</taxon>
        <taxon>Lactobacillus</taxon>
    </lineage>
</organism>
<gene>
    <name evidence="5" type="ORF">LHEH8_18450</name>
</gene>
<dbReference type="Proteomes" id="UP000618094">
    <property type="component" value="Unassembled WGS sequence"/>
</dbReference>
<protein>
    <recommendedName>
        <fullName evidence="4">HTH lacI-type domain-containing protein</fullName>
    </recommendedName>
</protein>
<dbReference type="InterPro" id="IPR010982">
    <property type="entry name" value="Lambda_DNA-bd_dom_sf"/>
</dbReference>
<feature type="domain" description="HTH lacI-type" evidence="4">
    <location>
        <begin position="5"/>
        <end position="51"/>
    </location>
</feature>
<evidence type="ECO:0000256" key="2">
    <source>
        <dbReference type="ARBA" id="ARBA00023125"/>
    </source>
</evidence>
<keyword evidence="3" id="KW-0804">Transcription</keyword>
<dbReference type="CDD" id="cd01392">
    <property type="entry name" value="HTH_LacI"/>
    <property type="match status" value="1"/>
</dbReference>
<dbReference type="InterPro" id="IPR000843">
    <property type="entry name" value="HTH_LacI"/>
</dbReference>
<dbReference type="GO" id="GO:0003700">
    <property type="term" value="F:DNA-binding transcription factor activity"/>
    <property type="evidence" value="ECO:0007669"/>
    <property type="project" value="TreeGrafter"/>
</dbReference>
<dbReference type="Pfam" id="PF00356">
    <property type="entry name" value="LacI"/>
    <property type="match status" value="1"/>
</dbReference>
<keyword evidence="1" id="KW-0805">Transcription regulation</keyword>
<comment type="caution">
    <text evidence="5">The sequence shown here is derived from an EMBL/GenBank/DDBJ whole genome shotgun (WGS) entry which is preliminary data.</text>
</comment>
<dbReference type="SUPFAM" id="SSF47413">
    <property type="entry name" value="lambda repressor-like DNA-binding domains"/>
    <property type="match status" value="1"/>
</dbReference>
<dbReference type="PANTHER" id="PTHR30146">
    <property type="entry name" value="LACI-RELATED TRANSCRIPTIONAL REPRESSOR"/>
    <property type="match status" value="1"/>
</dbReference>
<dbReference type="SMART" id="SM00354">
    <property type="entry name" value="HTH_LACI"/>
    <property type="match status" value="1"/>
</dbReference>
<dbReference type="PANTHER" id="PTHR30146:SF109">
    <property type="entry name" value="HTH-TYPE TRANSCRIPTIONAL REGULATOR GALS"/>
    <property type="match status" value="1"/>
</dbReference>
<evidence type="ECO:0000259" key="4">
    <source>
        <dbReference type="PROSITE" id="PS50932"/>
    </source>
</evidence>
<keyword evidence="2" id="KW-0238">DNA-binding</keyword>
<dbReference type="EMBL" id="BLYO01000354">
    <property type="protein sequence ID" value="GFP00090.1"/>
    <property type="molecule type" value="Genomic_DNA"/>
</dbReference>
<dbReference type="Gene3D" id="1.10.260.40">
    <property type="entry name" value="lambda repressor-like DNA-binding domains"/>
    <property type="match status" value="1"/>
</dbReference>
<dbReference type="GO" id="GO:0000976">
    <property type="term" value="F:transcription cis-regulatory region binding"/>
    <property type="evidence" value="ECO:0007669"/>
    <property type="project" value="TreeGrafter"/>
</dbReference>
<evidence type="ECO:0000256" key="3">
    <source>
        <dbReference type="ARBA" id="ARBA00023163"/>
    </source>
</evidence>
<evidence type="ECO:0000313" key="6">
    <source>
        <dbReference type="Proteomes" id="UP000618094"/>
    </source>
</evidence>
<evidence type="ECO:0000313" key="5">
    <source>
        <dbReference type="EMBL" id="GFP00090.1"/>
    </source>
</evidence>
<dbReference type="PROSITE" id="PS50932">
    <property type="entry name" value="HTH_LACI_2"/>
    <property type="match status" value="1"/>
</dbReference>
<dbReference type="PROSITE" id="PS00356">
    <property type="entry name" value="HTH_LACI_1"/>
    <property type="match status" value="1"/>
</dbReference>